<feature type="compositionally biased region" description="Basic residues" evidence="1">
    <location>
        <begin position="470"/>
        <end position="490"/>
    </location>
</feature>
<dbReference type="AlphaFoldDB" id="A0A8T1NR00"/>
<accession>A0A8T1NR00</accession>
<dbReference type="Proteomes" id="UP000811609">
    <property type="component" value="Chromosome 13"/>
</dbReference>
<feature type="compositionally biased region" description="Basic and acidic residues" evidence="1">
    <location>
        <begin position="7"/>
        <end position="17"/>
    </location>
</feature>
<gene>
    <name evidence="3" type="ORF">CIPAW_13G159500</name>
</gene>
<feature type="compositionally biased region" description="Basic and acidic residues" evidence="1">
    <location>
        <begin position="28"/>
        <end position="49"/>
    </location>
</feature>
<feature type="compositionally biased region" description="Basic and acidic residues" evidence="1">
    <location>
        <begin position="618"/>
        <end position="628"/>
    </location>
</feature>
<feature type="compositionally biased region" description="Basic and acidic residues" evidence="1">
    <location>
        <begin position="641"/>
        <end position="650"/>
    </location>
</feature>
<dbReference type="EMBL" id="CM031821">
    <property type="protein sequence ID" value="KAG6632438.1"/>
    <property type="molecule type" value="Genomic_DNA"/>
</dbReference>
<feature type="region of interest" description="Disordered" evidence="1">
    <location>
        <begin position="468"/>
        <end position="519"/>
    </location>
</feature>
<dbReference type="EMBL" id="CM031821">
    <property type="protein sequence ID" value="KAG6632437.1"/>
    <property type="molecule type" value="Genomic_DNA"/>
</dbReference>
<evidence type="ECO:0000259" key="2">
    <source>
        <dbReference type="Pfam" id="PF21743"/>
    </source>
</evidence>
<feature type="compositionally biased region" description="Basic and acidic residues" evidence="1">
    <location>
        <begin position="56"/>
        <end position="78"/>
    </location>
</feature>
<feature type="region of interest" description="Disordered" evidence="1">
    <location>
        <begin position="356"/>
        <end position="378"/>
    </location>
</feature>
<feature type="compositionally biased region" description="Basic and acidic residues" evidence="1">
    <location>
        <begin position="494"/>
        <end position="519"/>
    </location>
</feature>
<comment type="caution">
    <text evidence="3">The sequence shown here is derived from an EMBL/GenBank/DDBJ whole genome shotgun (WGS) entry which is preliminary data.</text>
</comment>
<proteinExistence type="predicted"/>
<dbReference type="Pfam" id="PF21743">
    <property type="entry name" value="PTM_DIR17_Tudor"/>
    <property type="match status" value="1"/>
</dbReference>
<keyword evidence="4" id="KW-1185">Reference proteome</keyword>
<feature type="domain" description="PTM/DIR17-like Tudor" evidence="2">
    <location>
        <begin position="265"/>
        <end position="307"/>
    </location>
</feature>
<feature type="compositionally biased region" description="Basic and acidic residues" evidence="1">
    <location>
        <begin position="661"/>
        <end position="671"/>
    </location>
</feature>
<reference evidence="3" key="1">
    <citation type="submission" date="2020-12" db="EMBL/GenBank/DDBJ databases">
        <title>WGS assembly of Carya illinoinensis cv. Pawnee.</title>
        <authorList>
            <person name="Platts A."/>
            <person name="Shu S."/>
            <person name="Wright S."/>
            <person name="Barry K."/>
            <person name="Edger P."/>
            <person name="Pires J.C."/>
            <person name="Schmutz J."/>
        </authorList>
    </citation>
    <scope>NUCLEOTIDE SEQUENCE</scope>
    <source>
        <tissue evidence="3">Leaf</tissue>
    </source>
</reference>
<feature type="region of interest" description="Disordered" evidence="1">
    <location>
        <begin position="550"/>
        <end position="671"/>
    </location>
</feature>
<dbReference type="CDD" id="cd20404">
    <property type="entry name" value="Tudor_Agenet_AtEML-like"/>
    <property type="match status" value="1"/>
</dbReference>
<feature type="compositionally biased region" description="Basic and acidic residues" evidence="1">
    <location>
        <begin position="563"/>
        <end position="580"/>
    </location>
</feature>
<evidence type="ECO:0000313" key="3">
    <source>
        <dbReference type="EMBL" id="KAG6632438.1"/>
    </source>
</evidence>
<name>A0A8T1NR00_CARIL</name>
<evidence type="ECO:0000256" key="1">
    <source>
        <dbReference type="SAM" id="MobiDB-lite"/>
    </source>
</evidence>
<evidence type="ECO:0000313" key="4">
    <source>
        <dbReference type="Proteomes" id="UP000811609"/>
    </source>
</evidence>
<organism evidence="3 4">
    <name type="scientific">Carya illinoinensis</name>
    <name type="common">Pecan</name>
    <dbReference type="NCBI Taxonomy" id="32201"/>
    <lineage>
        <taxon>Eukaryota</taxon>
        <taxon>Viridiplantae</taxon>
        <taxon>Streptophyta</taxon>
        <taxon>Embryophyta</taxon>
        <taxon>Tracheophyta</taxon>
        <taxon>Spermatophyta</taxon>
        <taxon>Magnoliopsida</taxon>
        <taxon>eudicotyledons</taxon>
        <taxon>Gunneridae</taxon>
        <taxon>Pentapetalae</taxon>
        <taxon>rosids</taxon>
        <taxon>fabids</taxon>
        <taxon>Fagales</taxon>
        <taxon>Juglandaceae</taxon>
        <taxon>Carya</taxon>
    </lineage>
</organism>
<feature type="region of interest" description="Disordered" evidence="1">
    <location>
        <begin position="1"/>
        <end position="111"/>
    </location>
</feature>
<protein>
    <recommendedName>
        <fullName evidence="2">PTM/DIR17-like Tudor domain-containing protein</fullName>
    </recommendedName>
</protein>
<feature type="region of interest" description="Disordered" evidence="1">
    <location>
        <begin position="167"/>
        <end position="222"/>
    </location>
</feature>
<dbReference type="InterPro" id="IPR047365">
    <property type="entry name" value="Tudor_AtPTM-like"/>
</dbReference>
<sequence>MTKKGLAKKEDKKESRSTTRKATSGTNKSKDASVDNEMRTGSLRDEVMRKVVGSSKGEESAVKNGSKSKDDTLDDDLKIGALKNEMLRKSAVNKPKTQKSGAKEVRKSNDFTIDADPTLEVLKTEEGGKVAGDKYMGKKVAKQSSKLKGSGADNDLKLGALEDEVTEAVSGGKSMGEKSAARKTKARGGAKIVDEEQDAKTNMMKEAGKEDTPTPMKRKRGADGEMAQAFWLSIERSSSRLRPRKEVPAFRLVDLEDDDNDRIVGKRVKVYWSGSRKWFTGHIKAFDSDKGLHDILYEDGDCEILDLRKERFELEVVATDCFKVRTKASSEKKVKGLDGAKVSAATLKEEMVDAEKEAKELEPEKKTPAEILVKENKDHDVSNEGDLIAEMGVQMLPEKAKEVVINEVVEEPHQAGYEKEQDRSKMDEEATQVIGLVTNSQAKELGSGNVEGSAEAVEVDFIEVDSDKSVKKRVNSKKRVGPGAVKRRSSRSQNRKESKEEEDQDKNKGGVSHDDEIKDQIMHVDVNVVKSVEVNYKDVGKIDSLAEAVHEGGISAEGQHNTPDSKVEEKEMDQAEKQSEIGDVMVPEDAINRLGLSSNAQGGKDDMEDSAVSTEASVRLDEVKEKVSIRKINVEGPGDVDTGKAKKAEDDNNPESIAQYVRRERSLVQTE</sequence>